<keyword evidence="1" id="KW-0812">Transmembrane</keyword>
<dbReference type="EMBL" id="JABWQP010000003">
    <property type="protein sequence ID" value="MBC3341745.1"/>
    <property type="molecule type" value="Genomic_DNA"/>
</dbReference>
<evidence type="ECO:0000313" key="4">
    <source>
        <dbReference type="Proteomes" id="UP000648816"/>
    </source>
</evidence>
<reference evidence="3" key="3">
    <citation type="submission" date="2021-06" db="EMBL/GenBank/DDBJ databases">
        <title>Updating the genus Pseudomonas: Description of 43 new species and partition of the Pseudomonas putida group.</title>
        <authorList>
            <person name="Girard L."/>
            <person name="Lood C."/>
            <person name="Vandamme P."/>
            <person name="Rokni-Zadeh H."/>
            <person name="Van Noort V."/>
            <person name="Hofte M."/>
            <person name="Lavigne R."/>
            <person name="De Mot R."/>
        </authorList>
    </citation>
    <scope>NUCLEOTIDE SEQUENCE</scope>
    <source>
        <strain evidence="3">SWRI153</strain>
    </source>
</reference>
<name>A0A923F2D7_9PSED</name>
<feature type="transmembrane region" description="Helical" evidence="1">
    <location>
        <begin position="85"/>
        <end position="102"/>
    </location>
</feature>
<keyword evidence="1" id="KW-0472">Membrane</keyword>
<sequence length="172" mass="19712">MSNIKAFPRQLLMFGINDAHFYSSTIRCRTGCGEKMTTLKKKWLVPISLLLVLIALLVYCVSAMLGYPASTTTASPSGRYTIENVRVGRIFMLGGMAYLRIIDSKEPEKVYRTPLYDTQSLDMRTFEDDAEVGITWIAFEKKDKAFVISMPQWEENWLNIFISNTPYEILEN</sequence>
<protein>
    <submittedName>
        <fullName evidence="2">Uncharacterized protein</fullName>
    </submittedName>
</protein>
<evidence type="ECO:0000313" key="2">
    <source>
        <dbReference type="EMBL" id="MBC3341745.1"/>
    </source>
</evidence>
<evidence type="ECO:0000256" key="1">
    <source>
        <dbReference type="SAM" id="Phobius"/>
    </source>
</evidence>
<accession>A0A923F2D7</accession>
<proteinExistence type="predicted"/>
<feature type="transmembrane region" description="Helical" evidence="1">
    <location>
        <begin position="43"/>
        <end position="65"/>
    </location>
</feature>
<evidence type="ECO:0000313" key="3">
    <source>
        <dbReference type="EMBL" id="MBV4485994.1"/>
    </source>
</evidence>
<keyword evidence="1" id="KW-1133">Transmembrane helix</keyword>
<dbReference type="EMBL" id="JABWQP020000003">
    <property type="protein sequence ID" value="MBV4485994.1"/>
    <property type="molecule type" value="Genomic_DNA"/>
</dbReference>
<keyword evidence="4" id="KW-1185">Reference proteome</keyword>
<reference evidence="2 4" key="1">
    <citation type="journal article" date="2020" name="Microorganisms">
        <title>Reliable Identification of Environmental Pseudomonas Isolates Using the rpoD Gene.</title>
        <authorList>
            <consortium name="The Broad Institute Genome Sequencing Platform"/>
            <person name="Girard L."/>
            <person name="Lood C."/>
            <person name="Rokni-Zadeh H."/>
            <person name="van Noort V."/>
            <person name="Lavigne R."/>
            <person name="De Mot R."/>
        </authorList>
    </citation>
    <scope>NUCLEOTIDE SEQUENCE</scope>
    <source>
        <strain evidence="2 4">SWRI153</strain>
    </source>
</reference>
<dbReference type="Proteomes" id="UP000648816">
    <property type="component" value="Unassembled WGS sequence"/>
</dbReference>
<organism evidence="2">
    <name type="scientific">Pseudomonas khorasanensis</name>
    <dbReference type="NCBI Taxonomy" id="2745508"/>
    <lineage>
        <taxon>Bacteria</taxon>
        <taxon>Pseudomonadati</taxon>
        <taxon>Pseudomonadota</taxon>
        <taxon>Gammaproteobacteria</taxon>
        <taxon>Pseudomonadales</taxon>
        <taxon>Pseudomonadaceae</taxon>
        <taxon>Pseudomonas</taxon>
    </lineage>
</organism>
<dbReference type="RefSeq" id="WP_186531078.1">
    <property type="nucleotide sequence ID" value="NZ_JABWQP020000003.1"/>
</dbReference>
<comment type="caution">
    <text evidence="2">The sequence shown here is derived from an EMBL/GenBank/DDBJ whole genome shotgun (WGS) entry which is preliminary data.</text>
</comment>
<reference evidence="2" key="2">
    <citation type="submission" date="2020-07" db="EMBL/GenBank/DDBJ databases">
        <authorList>
            <person name="Lood C."/>
            <person name="Girard L."/>
        </authorList>
    </citation>
    <scope>NUCLEOTIDE SEQUENCE</scope>
    <source>
        <strain evidence="2">SWRI153</strain>
    </source>
</reference>
<dbReference type="AlphaFoldDB" id="A0A923F2D7"/>
<gene>
    <name evidence="3" type="ORF">HU727_010385</name>
    <name evidence="2" type="ORF">HU727_08870</name>
</gene>